<feature type="chain" id="PRO_5017317165" description="Ig-like domain-containing protein" evidence="2">
    <location>
        <begin position="31"/>
        <end position="390"/>
    </location>
</feature>
<dbReference type="InterPro" id="IPR003599">
    <property type="entry name" value="Ig_sub"/>
</dbReference>
<dbReference type="Proteomes" id="UP000018467">
    <property type="component" value="Unassembled WGS sequence"/>
</dbReference>
<keyword evidence="5" id="KW-1185">Reference proteome</keyword>
<evidence type="ECO:0000259" key="3">
    <source>
        <dbReference type="PROSITE" id="PS50835"/>
    </source>
</evidence>
<dbReference type="Bgee" id="ENSAMXG00000009386">
    <property type="expression patterns" value="Expressed in testis and 1 other cell type or tissue"/>
</dbReference>
<dbReference type="FunCoup" id="A0A3B1IXP9">
    <property type="interactions" value="10"/>
</dbReference>
<dbReference type="GeneTree" id="ENSGT01010000222294"/>
<dbReference type="PANTHER" id="PTHR46013:SF4">
    <property type="entry name" value="B-CELL RECEPTOR CD22-RELATED"/>
    <property type="match status" value="1"/>
</dbReference>
<keyword evidence="1" id="KW-0812">Transmembrane</keyword>
<feature type="signal peptide" evidence="2">
    <location>
        <begin position="1"/>
        <end position="30"/>
    </location>
</feature>
<feature type="domain" description="Ig-like" evidence="3">
    <location>
        <begin position="127"/>
        <end position="198"/>
    </location>
</feature>
<evidence type="ECO:0000256" key="1">
    <source>
        <dbReference type="SAM" id="Phobius"/>
    </source>
</evidence>
<dbReference type="PROSITE" id="PS50835">
    <property type="entry name" value="IG_LIKE"/>
    <property type="match status" value="3"/>
</dbReference>
<protein>
    <recommendedName>
        <fullName evidence="3">Ig-like domain-containing protein</fullName>
    </recommendedName>
</protein>
<reference evidence="5" key="2">
    <citation type="journal article" date="2014" name="Nat. Commun.">
        <title>The cavefish genome reveals candidate genes for eye loss.</title>
        <authorList>
            <person name="McGaugh S.E."/>
            <person name="Gross J.B."/>
            <person name="Aken B."/>
            <person name="Blin M."/>
            <person name="Borowsky R."/>
            <person name="Chalopin D."/>
            <person name="Hinaux H."/>
            <person name="Jeffery W.R."/>
            <person name="Keene A."/>
            <person name="Ma L."/>
            <person name="Minx P."/>
            <person name="Murphy D."/>
            <person name="O'Quin K.E."/>
            <person name="Retaux S."/>
            <person name="Rohner N."/>
            <person name="Searle S.M."/>
            <person name="Stahl B.A."/>
            <person name="Tabin C."/>
            <person name="Volff J.N."/>
            <person name="Yoshizawa M."/>
            <person name="Warren W.C."/>
        </authorList>
    </citation>
    <scope>NUCLEOTIDE SEQUENCE [LARGE SCALE GENOMIC DNA]</scope>
    <source>
        <strain evidence="5">female</strain>
    </source>
</reference>
<keyword evidence="2" id="KW-0732">Signal</keyword>
<dbReference type="PANTHER" id="PTHR46013">
    <property type="entry name" value="VASCULAR CELL ADHESION MOLECULE 1"/>
    <property type="match status" value="1"/>
</dbReference>
<evidence type="ECO:0000313" key="5">
    <source>
        <dbReference type="Proteomes" id="UP000018467"/>
    </source>
</evidence>
<dbReference type="InterPro" id="IPR013783">
    <property type="entry name" value="Ig-like_fold"/>
</dbReference>
<feature type="transmembrane region" description="Helical" evidence="1">
    <location>
        <begin position="368"/>
        <end position="388"/>
    </location>
</feature>
<dbReference type="Pfam" id="PF13927">
    <property type="entry name" value="Ig_3"/>
    <property type="match status" value="1"/>
</dbReference>
<dbReference type="SMART" id="SM00409">
    <property type="entry name" value="IG"/>
    <property type="match status" value="4"/>
</dbReference>
<dbReference type="SMART" id="SM00408">
    <property type="entry name" value="IGc2"/>
    <property type="match status" value="3"/>
</dbReference>
<dbReference type="SUPFAM" id="SSF48726">
    <property type="entry name" value="Immunoglobulin"/>
    <property type="match status" value="3"/>
</dbReference>
<reference evidence="4" key="3">
    <citation type="submission" date="2025-08" db="UniProtKB">
        <authorList>
            <consortium name="Ensembl"/>
        </authorList>
    </citation>
    <scope>IDENTIFICATION</scope>
</reference>
<evidence type="ECO:0000313" key="4">
    <source>
        <dbReference type="Ensembl" id="ENSAMXP00000034678.1"/>
    </source>
</evidence>
<keyword evidence="1" id="KW-1133">Transmembrane helix</keyword>
<name>A0A3B1IXP9_ASTMX</name>
<feature type="domain" description="Ig-like" evidence="3">
    <location>
        <begin position="300"/>
        <end position="375"/>
    </location>
</feature>
<evidence type="ECO:0000256" key="2">
    <source>
        <dbReference type="SAM" id="SignalP"/>
    </source>
</evidence>
<dbReference type="Pfam" id="PF13895">
    <property type="entry name" value="Ig_2"/>
    <property type="match status" value="2"/>
</dbReference>
<accession>A0A3B1IXP9</accession>
<dbReference type="Ensembl" id="ENSAMXT00000035998.1">
    <property type="protein sequence ID" value="ENSAMXP00000034678.1"/>
    <property type="gene ID" value="ENSAMXG00000009386.2"/>
</dbReference>
<dbReference type="InterPro" id="IPR036179">
    <property type="entry name" value="Ig-like_dom_sf"/>
</dbReference>
<dbReference type="CDD" id="cd00096">
    <property type="entry name" value="Ig"/>
    <property type="match status" value="2"/>
</dbReference>
<dbReference type="InterPro" id="IPR003598">
    <property type="entry name" value="Ig_sub2"/>
</dbReference>
<reference evidence="4" key="4">
    <citation type="submission" date="2025-09" db="UniProtKB">
        <authorList>
            <consortium name="Ensembl"/>
        </authorList>
    </citation>
    <scope>IDENTIFICATION</scope>
</reference>
<feature type="domain" description="Ig-like" evidence="3">
    <location>
        <begin position="205"/>
        <end position="295"/>
    </location>
</feature>
<sequence length="390" mass="42901">MKDFAPTTSLHPSTLLIILLYFHRAQKICAIKGSTVFIKGTFTLPPDLGKLELKKTFCMKFPNPWEEPTDLSVDPDYSGRVECLTDKKTYYSLKLSNVTKKDEHEYNFRIKADDDKKKWIGKDNFILKVTDLHVESPGEVTEGESAVLTCKTTCSLTDPTFIWYKDGRPLTTEMIQKNQQLHLQTVSSEDAGSYSCAVRGSEHLPSTAQTLRVRRDVSVSISPSGGIVEGSSVTLTCSSDGDPPVEIYTWFKGSSSVGTGGTYSIPNISSEDSGEYTCQSRNQLGEGRSTAVSLNVLYPPRDVSVSNSSSGEMVNLTCSSDANPPVEIYTWFKDGGDSPVGSGHSYVPLQSGFYYCQAQNQHGAQRSAAVPVNINVIFFLIMLILLLMNM</sequence>
<keyword evidence="1" id="KW-0472">Membrane</keyword>
<organism evidence="4 5">
    <name type="scientific">Astyanax mexicanus</name>
    <name type="common">Blind cave fish</name>
    <name type="synonym">Astyanax fasciatus mexicanus</name>
    <dbReference type="NCBI Taxonomy" id="7994"/>
    <lineage>
        <taxon>Eukaryota</taxon>
        <taxon>Metazoa</taxon>
        <taxon>Chordata</taxon>
        <taxon>Craniata</taxon>
        <taxon>Vertebrata</taxon>
        <taxon>Euteleostomi</taxon>
        <taxon>Actinopterygii</taxon>
        <taxon>Neopterygii</taxon>
        <taxon>Teleostei</taxon>
        <taxon>Ostariophysi</taxon>
        <taxon>Characiformes</taxon>
        <taxon>Characoidei</taxon>
        <taxon>Acestrorhamphidae</taxon>
        <taxon>Acestrorhamphinae</taxon>
        <taxon>Astyanax</taxon>
    </lineage>
</organism>
<proteinExistence type="predicted"/>
<dbReference type="InterPro" id="IPR007110">
    <property type="entry name" value="Ig-like_dom"/>
</dbReference>
<reference evidence="5" key="1">
    <citation type="submission" date="2013-03" db="EMBL/GenBank/DDBJ databases">
        <authorList>
            <person name="Jeffery W."/>
            <person name="Warren W."/>
            <person name="Wilson R.K."/>
        </authorList>
    </citation>
    <scope>NUCLEOTIDE SEQUENCE</scope>
    <source>
        <strain evidence="5">female</strain>
    </source>
</reference>
<dbReference type="Gene3D" id="2.60.40.10">
    <property type="entry name" value="Immunoglobulins"/>
    <property type="match status" value="4"/>
</dbReference>
<dbReference type="InParanoid" id="A0A3B1IXP9"/>
<dbReference type="AlphaFoldDB" id="A0A3B1IXP9"/>